<dbReference type="RefSeq" id="WP_150964317.1">
    <property type="nucleotide sequence ID" value="NZ_VZZJ01000011.1"/>
</dbReference>
<evidence type="ECO:0000313" key="7">
    <source>
        <dbReference type="EMBL" id="KAB1072742.1"/>
    </source>
</evidence>
<evidence type="ECO:0000256" key="4">
    <source>
        <dbReference type="ARBA" id="ARBA00023002"/>
    </source>
</evidence>
<reference evidence="7 8" key="1">
    <citation type="submission" date="2019-09" db="EMBL/GenBank/DDBJ databases">
        <title>YIM 132548 draft genome.</title>
        <authorList>
            <person name="Jiang L."/>
        </authorList>
    </citation>
    <scope>NUCLEOTIDE SEQUENCE [LARGE SCALE GENOMIC DNA]</scope>
    <source>
        <strain evidence="7 8">YIM 132548</strain>
    </source>
</reference>
<feature type="domain" description="Glucose-methanol-choline oxidoreductase C-terminal" evidence="6">
    <location>
        <begin position="446"/>
        <end position="503"/>
    </location>
</feature>
<comment type="similarity">
    <text evidence="1">Belongs to the GMC oxidoreductase family.</text>
</comment>
<dbReference type="EMBL" id="VZZJ01000011">
    <property type="protein sequence ID" value="KAB1072742.1"/>
    <property type="molecule type" value="Genomic_DNA"/>
</dbReference>
<dbReference type="Pfam" id="PF05199">
    <property type="entry name" value="GMC_oxred_C"/>
    <property type="match status" value="1"/>
</dbReference>
<proteinExistence type="inferred from homology"/>
<evidence type="ECO:0000256" key="3">
    <source>
        <dbReference type="ARBA" id="ARBA00022827"/>
    </source>
</evidence>
<dbReference type="InterPro" id="IPR007867">
    <property type="entry name" value="GMC_OxRtase_C"/>
</dbReference>
<dbReference type="PANTHER" id="PTHR46056">
    <property type="entry name" value="LONG-CHAIN-ALCOHOL OXIDASE"/>
    <property type="match status" value="1"/>
</dbReference>
<accession>A0A6N6MR67</accession>
<keyword evidence="2" id="KW-0285">Flavoprotein</keyword>
<dbReference type="SUPFAM" id="SSF54373">
    <property type="entry name" value="FAD-linked reductases, C-terminal domain"/>
    <property type="match status" value="1"/>
</dbReference>
<organism evidence="7 8">
    <name type="scientific">Methylobacterium planeticum</name>
    <dbReference type="NCBI Taxonomy" id="2615211"/>
    <lineage>
        <taxon>Bacteria</taxon>
        <taxon>Pseudomonadati</taxon>
        <taxon>Pseudomonadota</taxon>
        <taxon>Alphaproteobacteria</taxon>
        <taxon>Hyphomicrobiales</taxon>
        <taxon>Methylobacteriaceae</taxon>
        <taxon>Methylobacterium</taxon>
    </lineage>
</organism>
<evidence type="ECO:0000256" key="1">
    <source>
        <dbReference type="ARBA" id="ARBA00010790"/>
    </source>
</evidence>
<dbReference type="GO" id="GO:0050660">
    <property type="term" value="F:flavin adenine dinucleotide binding"/>
    <property type="evidence" value="ECO:0007669"/>
    <property type="project" value="InterPro"/>
</dbReference>
<evidence type="ECO:0000256" key="2">
    <source>
        <dbReference type="ARBA" id="ARBA00022630"/>
    </source>
</evidence>
<dbReference type="Gene3D" id="3.50.50.60">
    <property type="entry name" value="FAD/NAD(P)-binding domain"/>
    <property type="match status" value="2"/>
</dbReference>
<protein>
    <submittedName>
        <fullName evidence="7">GMC family oxidoreductase</fullName>
    </submittedName>
</protein>
<dbReference type="InterPro" id="IPR036188">
    <property type="entry name" value="FAD/NAD-bd_sf"/>
</dbReference>
<dbReference type="SUPFAM" id="SSF51905">
    <property type="entry name" value="FAD/NAD(P)-binding domain"/>
    <property type="match status" value="1"/>
</dbReference>
<feature type="domain" description="Glucose-methanol-choline oxidoreductase N-terminal" evidence="5">
    <location>
        <begin position="85"/>
        <end position="304"/>
    </location>
</feature>
<dbReference type="Pfam" id="PF00732">
    <property type="entry name" value="GMC_oxred_N"/>
    <property type="match status" value="1"/>
</dbReference>
<keyword evidence="3" id="KW-0274">FAD</keyword>
<evidence type="ECO:0000259" key="6">
    <source>
        <dbReference type="Pfam" id="PF05199"/>
    </source>
</evidence>
<keyword evidence="8" id="KW-1185">Reference proteome</keyword>
<sequence length="520" mass="55395">MNLDAMRRHAPDEAVDAVVIGTGAGGAPLLARLAAAGLRVVALEAGPNFEAARFGFDETLADEIYWTEERLSGGSTPEAFGGNNSGTGVGGSTLHWGAFTPRADRRDLRLHGESGMGLDWPIGHDELVPFYERVEAFIGVSGPQAYPWDPARRYPLPPVARNAPARVMAKACADLGLCATDAPAAVVSRDFPQEGGGTRHACIHCGYCHQGCRNGAKTSMDVTYLPLAVARGAEIRPDSRVHGLEQDRAGRITAVLYRRDGRDHRLRCGTVFLCAGAVETPRLLLHLGLANGSGQVGRNYMGHVATQVWGSFPGEMRMNRGYPSSLISEDMVRPGDADFAGGYLIQSLGVEPLTWGASVARGRGLWGAALRDYLDGYNHVAGIGINGETLPCDTNVLTLSDETDALGMRKAQVSFGYGRNEQSLNAHATRTLKALWEAAGASDIWVLERVAHTIGTCRMGRDGDEAVVTPFGQSFEVPNLWICDGSTFPSSLAANPALTIMALSLRSAEAFLGGLGRRPG</sequence>
<dbReference type="PANTHER" id="PTHR46056:SF12">
    <property type="entry name" value="LONG-CHAIN-ALCOHOL OXIDASE"/>
    <property type="match status" value="1"/>
</dbReference>
<dbReference type="Proteomes" id="UP000441523">
    <property type="component" value="Unassembled WGS sequence"/>
</dbReference>
<gene>
    <name evidence="7" type="ORF">F6X51_14115</name>
</gene>
<keyword evidence="4" id="KW-0560">Oxidoreductase</keyword>
<evidence type="ECO:0000313" key="8">
    <source>
        <dbReference type="Proteomes" id="UP000441523"/>
    </source>
</evidence>
<name>A0A6N6MR67_9HYPH</name>
<evidence type="ECO:0000259" key="5">
    <source>
        <dbReference type="Pfam" id="PF00732"/>
    </source>
</evidence>
<comment type="caution">
    <text evidence="7">The sequence shown here is derived from an EMBL/GenBank/DDBJ whole genome shotgun (WGS) entry which is preliminary data.</text>
</comment>
<dbReference type="AlphaFoldDB" id="A0A6N6MR67"/>
<dbReference type="GO" id="GO:0016614">
    <property type="term" value="F:oxidoreductase activity, acting on CH-OH group of donors"/>
    <property type="evidence" value="ECO:0007669"/>
    <property type="project" value="InterPro"/>
</dbReference>
<dbReference type="InterPro" id="IPR000172">
    <property type="entry name" value="GMC_OxRdtase_N"/>
</dbReference>